<dbReference type="RefSeq" id="XP_008522033.2">
    <property type="nucleotide sequence ID" value="XM_008523811.2"/>
</dbReference>
<evidence type="ECO:0000256" key="5">
    <source>
        <dbReference type="ARBA" id="ARBA00023136"/>
    </source>
</evidence>
<feature type="transmembrane region" description="Helical" evidence="7">
    <location>
        <begin position="548"/>
        <end position="571"/>
    </location>
</feature>
<feature type="transmembrane region" description="Helical" evidence="7">
    <location>
        <begin position="453"/>
        <end position="471"/>
    </location>
</feature>
<feature type="transmembrane region" description="Helical" evidence="7">
    <location>
        <begin position="592"/>
        <end position="614"/>
    </location>
</feature>
<evidence type="ECO:0000313" key="9">
    <source>
        <dbReference type="RefSeq" id="XP_008522032.2"/>
    </source>
</evidence>
<evidence type="ECO:0000313" key="8">
    <source>
        <dbReference type="Proteomes" id="UP001652662"/>
    </source>
</evidence>
<feature type="compositionally biased region" description="Basic residues" evidence="6">
    <location>
        <begin position="691"/>
        <end position="709"/>
    </location>
</feature>
<evidence type="ECO:0000256" key="1">
    <source>
        <dbReference type="ARBA" id="ARBA00004141"/>
    </source>
</evidence>
<organism evidence="8 12">
    <name type="scientific">Equus przewalskii</name>
    <name type="common">Przewalski's horse</name>
    <name type="synonym">Equus caballus przewalskii</name>
    <dbReference type="NCBI Taxonomy" id="9798"/>
    <lineage>
        <taxon>Eukaryota</taxon>
        <taxon>Metazoa</taxon>
        <taxon>Chordata</taxon>
        <taxon>Craniata</taxon>
        <taxon>Vertebrata</taxon>
        <taxon>Euteleostomi</taxon>
        <taxon>Mammalia</taxon>
        <taxon>Eutheria</taxon>
        <taxon>Laurasiatheria</taxon>
        <taxon>Perissodactyla</taxon>
        <taxon>Equidae</taxon>
        <taxon>Equus</taxon>
    </lineage>
</organism>
<sequence length="709" mass="79028">MTTVSESMDEKLQLSQTSDSKSLIDTTSPSQSVKSDLLPTEELTGEGQKFDTLSSYIWSDEDNFETLEPTDQDKPKDEAPTDCASWANKTEYLLAQVGFSVGLGTIWHFPYLCFHNGGGSFVIIYILMLFLVGIPLLFLEMAAGQRLRRGSINVWKLISPWIGGVGYTSFLVCIIMGLYYSVLMAWSLFYLVQSFQSPLPWSFCPLLNSSVGLDPECSRTTSTTYFWYRKVLEATDEIEIGGLPVLHLTISLFVTWLIICISMVKGPKSIGKMLYVSVLLPYIILFCLVIRSLTLKGADFGLKSLLAAKVSALYSLEVWRRTGNQVFLSRGSGFGSFTAISSYIPRSNNCVIDAFVVALLNLTSSLTATVFVFALMGHLATENSEKCYLQNAETVMKLVATGMISPEDQPPASLYHDPSSIYSRWFSSLPKQVKSVVLPHLSECNLPEKLKEVMVGPGVAIVAFTDIISVFSGSTFWAIIVFLLLANLGLGTMTGILQGLVTHLQDTFSSLRKQTKLLTVGVCVPMFLGSLIFVRPSGIYYLNLLDDYWASLPLFFIVILENVAVAWIYGARRFLSDLSIMLGHPISPIYRWLWCFLSPLVLLVLFLSALFHLYTKTITYLAWDSSISNEVHRTYPSWAKVLLVVLIVVTILPIPAYFLYTLLQVTLSVSMIHSRATIIFKPEAKGNFPKPHPRLQGRQSQKKISKVDT</sequence>
<dbReference type="RefSeq" id="XP_070414342.1">
    <property type="nucleotide sequence ID" value="XM_070558241.1"/>
</dbReference>
<dbReference type="CDD" id="cd11502">
    <property type="entry name" value="SLC6sbd_NTT5"/>
    <property type="match status" value="1"/>
</dbReference>
<feature type="transmembrane region" description="Helical" evidence="7">
    <location>
        <begin position="240"/>
        <end position="261"/>
    </location>
</feature>
<feature type="region of interest" description="Disordered" evidence="6">
    <location>
        <begin position="1"/>
        <end position="48"/>
    </location>
</feature>
<name>A0ABM4JEI0_EQUPR</name>
<evidence type="ECO:0000313" key="10">
    <source>
        <dbReference type="RefSeq" id="XP_008522033.2"/>
    </source>
</evidence>
<dbReference type="InterPro" id="IPR037272">
    <property type="entry name" value="SNS_sf"/>
</dbReference>
<feature type="transmembrane region" description="Helical" evidence="7">
    <location>
        <begin position="517"/>
        <end position="542"/>
    </location>
</feature>
<evidence type="ECO:0000256" key="4">
    <source>
        <dbReference type="ARBA" id="ARBA00022989"/>
    </source>
</evidence>
<dbReference type="RefSeq" id="XP_070414341.1">
    <property type="nucleotide sequence ID" value="XM_070558240.1"/>
</dbReference>
<feature type="transmembrane region" description="Helical" evidence="7">
    <location>
        <begin position="477"/>
        <end position="497"/>
    </location>
</feature>
<feature type="transmembrane region" description="Helical" evidence="7">
    <location>
        <begin position="641"/>
        <end position="663"/>
    </location>
</feature>
<dbReference type="InterPro" id="IPR000175">
    <property type="entry name" value="Na/ntran_symport"/>
</dbReference>
<evidence type="ECO:0000313" key="11">
    <source>
        <dbReference type="RefSeq" id="XP_070414341.1"/>
    </source>
</evidence>
<feature type="transmembrane region" description="Helical" evidence="7">
    <location>
        <begin position="273"/>
        <end position="293"/>
    </location>
</feature>
<feature type="transmembrane region" description="Helical" evidence="7">
    <location>
        <begin position="122"/>
        <end position="143"/>
    </location>
</feature>
<dbReference type="SUPFAM" id="SSF161070">
    <property type="entry name" value="SNF-like"/>
    <property type="match status" value="1"/>
</dbReference>
<feature type="transmembrane region" description="Helical" evidence="7">
    <location>
        <begin position="164"/>
        <end position="192"/>
    </location>
</feature>
<dbReference type="GeneID" id="103553301"/>
<dbReference type="PROSITE" id="PS50267">
    <property type="entry name" value="NA_NEUROTRAN_SYMP_3"/>
    <property type="match status" value="1"/>
</dbReference>
<evidence type="ECO:0000256" key="2">
    <source>
        <dbReference type="ARBA" id="ARBA00022448"/>
    </source>
</evidence>
<keyword evidence="4 7" id="KW-1133">Transmembrane helix</keyword>
<protein>
    <submittedName>
        <fullName evidence="9 10">Orphan sodium- and chloride-dependent neurotransmitter transporter NTT5-like isoform X1</fullName>
    </submittedName>
</protein>
<feature type="compositionally biased region" description="Polar residues" evidence="6">
    <location>
        <begin position="13"/>
        <end position="34"/>
    </location>
</feature>
<dbReference type="NCBIfam" id="NF037979">
    <property type="entry name" value="Na_transp"/>
    <property type="match status" value="1"/>
</dbReference>
<proteinExistence type="predicted"/>
<keyword evidence="5 7" id="KW-0472">Membrane</keyword>
<evidence type="ECO:0000313" key="12">
    <source>
        <dbReference type="RefSeq" id="XP_070414342.1"/>
    </source>
</evidence>
<dbReference type="Pfam" id="PF00209">
    <property type="entry name" value="SNF"/>
    <property type="match status" value="1"/>
</dbReference>
<gene>
    <name evidence="9 10 11 12 13" type="primary">LOC103553301</name>
</gene>
<evidence type="ECO:0000256" key="6">
    <source>
        <dbReference type="SAM" id="MobiDB-lite"/>
    </source>
</evidence>
<feature type="region of interest" description="Disordered" evidence="6">
    <location>
        <begin position="684"/>
        <end position="709"/>
    </location>
</feature>
<dbReference type="RefSeq" id="XP_008522032.2">
    <property type="nucleotide sequence ID" value="XM_008523810.2"/>
</dbReference>
<evidence type="ECO:0000256" key="7">
    <source>
        <dbReference type="SAM" id="Phobius"/>
    </source>
</evidence>
<keyword evidence="8" id="KW-1185">Reference proteome</keyword>
<dbReference type="RefSeq" id="XP_070414343.1">
    <property type="nucleotide sequence ID" value="XM_070558242.1"/>
</dbReference>
<dbReference type="PRINTS" id="PR00176">
    <property type="entry name" value="NANEUSMPORT"/>
</dbReference>
<keyword evidence="3 7" id="KW-0812">Transmembrane</keyword>
<feature type="transmembrane region" description="Helical" evidence="7">
    <location>
        <begin position="92"/>
        <end position="110"/>
    </location>
</feature>
<comment type="subcellular location">
    <subcellularLocation>
        <location evidence="1">Membrane</location>
        <topology evidence="1">Multi-pass membrane protein</topology>
    </subcellularLocation>
</comment>
<keyword evidence="2" id="KW-0813">Transport</keyword>
<reference evidence="9 10" key="1">
    <citation type="submission" date="2025-05" db="UniProtKB">
        <authorList>
            <consortium name="RefSeq"/>
        </authorList>
    </citation>
    <scope>IDENTIFICATION</scope>
    <source>
        <tissue evidence="9 10">Blood</tissue>
    </source>
</reference>
<evidence type="ECO:0000256" key="3">
    <source>
        <dbReference type="ARBA" id="ARBA00022692"/>
    </source>
</evidence>
<dbReference type="PANTHER" id="PTHR11616">
    <property type="entry name" value="SODIUM/CHLORIDE DEPENDENT TRANSPORTER"/>
    <property type="match status" value="1"/>
</dbReference>
<accession>A0ABM4JEI0</accession>
<dbReference type="Proteomes" id="UP001652662">
    <property type="component" value="Chromosome 9"/>
</dbReference>
<feature type="transmembrane region" description="Helical" evidence="7">
    <location>
        <begin position="354"/>
        <end position="376"/>
    </location>
</feature>
<evidence type="ECO:0000313" key="13">
    <source>
        <dbReference type="RefSeq" id="XP_070414343.1"/>
    </source>
</evidence>
<dbReference type="PANTHER" id="PTHR11616:SF100">
    <property type="entry name" value="TRANSPORTER"/>
    <property type="match status" value="1"/>
</dbReference>